<dbReference type="GO" id="GO:0003887">
    <property type="term" value="F:DNA-directed DNA polymerase activity"/>
    <property type="evidence" value="ECO:0007669"/>
    <property type="project" value="UniProtKB-KW"/>
</dbReference>
<feature type="domain" description="DNA polymerase III delta subunit-like C-terminal" evidence="8">
    <location>
        <begin position="116"/>
        <end position="222"/>
    </location>
</feature>
<dbReference type="InterPro" id="IPR005790">
    <property type="entry name" value="DNA_polIII_delta"/>
</dbReference>
<dbReference type="Pfam" id="PF21694">
    <property type="entry name" value="DNA_pol3_delta_C"/>
    <property type="match status" value="1"/>
</dbReference>
<name>A0A1F7X3K9_9BACT</name>
<evidence type="ECO:0000256" key="5">
    <source>
        <dbReference type="ARBA" id="ARBA00022932"/>
    </source>
</evidence>
<gene>
    <name evidence="9" type="ORF">A2Y68_03615</name>
</gene>
<dbReference type="AlphaFoldDB" id="A0A1F7X3K9"/>
<protein>
    <recommendedName>
        <fullName evidence="1">DNA-directed DNA polymerase</fullName>
        <ecNumber evidence="1">2.7.7.7</ecNumber>
    </recommendedName>
</protein>
<evidence type="ECO:0000256" key="2">
    <source>
        <dbReference type="ARBA" id="ARBA00022679"/>
    </source>
</evidence>
<evidence type="ECO:0000259" key="8">
    <source>
        <dbReference type="Pfam" id="PF21694"/>
    </source>
</evidence>
<dbReference type="PANTHER" id="PTHR34388">
    <property type="entry name" value="DNA POLYMERASE III SUBUNIT DELTA"/>
    <property type="match status" value="1"/>
</dbReference>
<keyword evidence="5" id="KW-0239">DNA-directed DNA polymerase</keyword>
<evidence type="ECO:0000313" key="9">
    <source>
        <dbReference type="EMBL" id="OGM09684.1"/>
    </source>
</evidence>
<evidence type="ECO:0000256" key="7">
    <source>
        <dbReference type="ARBA" id="ARBA00049244"/>
    </source>
</evidence>
<dbReference type="GO" id="GO:0003677">
    <property type="term" value="F:DNA binding"/>
    <property type="evidence" value="ECO:0007669"/>
    <property type="project" value="InterPro"/>
</dbReference>
<dbReference type="InterPro" id="IPR048466">
    <property type="entry name" value="DNA_pol3_delta-like_C"/>
</dbReference>
<evidence type="ECO:0000256" key="3">
    <source>
        <dbReference type="ARBA" id="ARBA00022695"/>
    </source>
</evidence>
<evidence type="ECO:0000256" key="4">
    <source>
        <dbReference type="ARBA" id="ARBA00022705"/>
    </source>
</evidence>
<evidence type="ECO:0000256" key="6">
    <source>
        <dbReference type="ARBA" id="ARBA00034754"/>
    </source>
</evidence>
<dbReference type="InterPro" id="IPR008921">
    <property type="entry name" value="DNA_pol3_clamp-load_cplx_C"/>
</dbReference>
<dbReference type="GO" id="GO:0009360">
    <property type="term" value="C:DNA polymerase III complex"/>
    <property type="evidence" value="ECO:0007669"/>
    <property type="project" value="TreeGrafter"/>
</dbReference>
<dbReference type="Proteomes" id="UP000176778">
    <property type="component" value="Unassembled WGS sequence"/>
</dbReference>
<dbReference type="EMBL" id="MGFR01000003">
    <property type="protein sequence ID" value="OGM09684.1"/>
    <property type="molecule type" value="Genomic_DNA"/>
</dbReference>
<sequence>MKIIFLEGDDYSALRQRLASFVAVAKKRNWQIFHYESGGPVSFAEELAKTSLFEGERLFIVENGAKLTSKELKWALAEQEKLPGTLVILNDGFLNASTRKAVGKKARVEQYKLPKTIFAFLDAFYPGNSVKVLQLFHELLKKEPIERVFFLLSRHVRDLYWAKLNLTKLPYAQDWRILKIGGQSKRFSKEQIEKIIGLLAEADIKAKTSQDELAPLLDQIILSQLE</sequence>
<dbReference type="PANTHER" id="PTHR34388:SF1">
    <property type="entry name" value="DNA POLYMERASE III SUBUNIT DELTA"/>
    <property type="match status" value="1"/>
</dbReference>
<evidence type="ECO:0000256" key="1">
    <source>
        <dbReference type="ARBA" id="ARBA00012417"/>
    </source>
</evidence>
<dbReference type="GO" id="GO:0006261">
    <property type="term" value="P:DNA-templated DNA replication"/>
    <property type="evidence" value="ECO:0007669"/>
    <property type="project" value="TreeGrafter"/>
</dbReference>
<comment type="caution">
    <text evidence="9">The sequence shown here is derived from an EMBL/GenBank/DDBJ whole genome shotgun (WGS) entry which is preliminary data.</text>
</comment>
<keyword evidence="2" id="KW-0808">Transferase</keyword>
<proteinExistence type="inferred from homology"/>
<comment type="catalytic activity">
    <reaction evidence="7">
        <text>DNA(n) + a 2'-deoxyribonucleoside 5'-triphosphate = DNA(n+1) + diphosphate</text>
        <dbReference type="Rhea" id="RHEA:22508"/>
        <dbReference type="Rhea" id="RHEA-COMP:17339"/>
        <dbReference type="Rhea" id="RHEA-COMP:17340"/>
        <dbReference type="ChEBI" id="CHEBI:33019"/>
        <dbReference type="ChEBI" id="CHEBI:61560"/>
        <dbReference type="ChEBI" id="CHEBI:173112"/>
        <dbReference type="EC" id="2.7.7.7"/>
    </reaction>
</comment>
<reference evidence="9 10" key="1">
    <citation type="journal article" date="2016" name="Nat. Commun.">
        <title>Thousands of microbial genomes shed light on interconnected biogeochemical processes in an aquifer system.</title>
        <authorList>
            <person name="Anantharaman K."/>
            <person name="Brown C.T."/>
            <person name="Hug L.A."/>
            <person name="Sharon I."/>
            <person name="Castelle C.J."/>
            <person name="Probst A.J."/>
            <person name="Thomas B.C."/>
            <person name="Singh A."/>
            <person name="Wilkins M.J."/>
            <person name="Karaoz U."/>
            <person name="Brodie E.L."/>
            <person name="Williams K.H."/>
            <person name="Hubbard S.S."/>
            <person name="Banfield J.F."/>
        </authorList>
    </citation>
    <scope>NUCLEOTIDE SEQUENCE [LARGE SCALE GENOMIC DNA]</scope>
</reference>
<keyword evidence="3" id="KW-0548">Nucleotidyltransferase</keyword>
<dbReference type="SUPFAM" id="SSF48019">
    <property type="entry name" value="post-AAA+ oligomerization domain-like"/>
    <property type="match status" value="1"/>
</dbReference>
<accession>A0A1F7X3K9</accession>
<dbReference type="EC" id="2.7.7.7" evidence="1"/>
<dbReference type="Gene3D" id="1.20.272.10">
    <property type="match status" value="1"/>
</dbReference>
<dbReference type="STRING" id="1802479.A2Y68_03615"/>
<organism evidence="9 10">
    <name type="scientific">Candidatus Woesebacteria bacterium RBG_13_46_13</name>
    <dbReference type="NCBI Taxonomy" id="1802479"/>
    <lineage>
        <taxon>Bacteria</taxon>
        <taxon>Candidatus Woeseibacteriota</taxon>
    </lineage>
</organism>
<comment type="similarity">
    <text evidence="6">Belongs to the DNA polymerase HolA subunit family.</text>
</comment>
<evidence type="ECO:0000313" key="10">
    <source>
        <dbReference type="Proteomes" id="UP000176778"/>
    </source>
</evidence>
<keyword evidence="4" id="KW-0235">DNA replication</keyword>